<dbReference type="Pfam" id="PF02502">
    <property type="entry name" value="LacAB_rpiB"/>
    <property type="match status" value="1"/>
</dbReference>
<dbReference type="GO" id="GO:0005975">
    <property type="term" value="P:carbohydrate metabolic process"/>
    <property type="evidence" value="ECO:0007669"/>
    <property type="project" value="InterPro"/>
</dbReference>
<name>A0A381TG41_9ZZZZ</name>
<dbReference type="GO" id="GO:0016853">
    <property type="term" value="F:isomerase activity"/>
    <property type="evidence" value="ECO:0007669"/>
    <property type="project" value="UniProtKB-KW"/>
</dbReference>
<accession>A0A381TG41</accession>
<evidence type="ECO:0008006" key="3">
    <source>
        <dbReference type="Google" id="ProtNLM"/>
    </source>
</evidence>
<dbReference type="NCBIfam" id="TIGR01120">
    <property type="entry name" value="rpiB"/>
    <property type="match status" value="1"/>
</dbReference>
<dbReference type="PANTHER" id="PTHR30345">
    <property type="entry name" value="RIBOSE-5-PHOSPHATE ISOMERASE B"/>
    <property type="match status" value="1"/>
</dbReference>
<dbReference type="Gene3D" id="3.40.1400.10">
    <property type="entry name" value="Sugar-phosphate isomerase, RpiB/LacA/LacB"/>
    <property type="match status" value="1"/>
</dbReference>
<gene>
    <name evidence="2" type="ORF">METZ01_LOCUS67362</name>
</gene>
<proteinExistence type="predicted"/>
<dbReference type="NCBIfam" id="NF004051">
    <property type="entry name" value="PRK05571.1"/>
    <property type="match status" value="1"/>
</dbReference>
<reference evidence="2" key="1">
    <citation type="submission" date="2018-05" db="EMBL/GenBank/DDBJ databases">
        <authorList>
            <person name="Lanie J.A."/>
            <person name="Ng W.-L."/>
            <person name="Kazmierczak K.M."/>
            <person name="Andrzejewski T.M."/>
            <person name="Davidsen T.M."/>
            <person name="Wayne K.J."/>
            <person name="Tettelin H."/>
            <person name="Glass J.I."/>
            <person name="Rusch D."/>
            <person name="Podicherti R."/>
            <person name="Tsui H.-C.T."/>
            <person name="Winkler M.E."/>
        </authorList>
    </citation>
    <scope>NUCLEOTIDE SEQUENCE</scope>
</reference>
<evidence type="ECO:0000313" key="2">
    <source>
        <dbReference type="EMBL" id="SVA14508.1"/>
    </source>
</evidence>
<sequence length="157" mass="17905">MGFIIIASDHGGLQLKQDILNFLEKEYTSYTIIDVGVYNKDSVDYPDICYNLISKYNIIKYRESNNQQDIFCIVICGTGIGVSISCNKYKNIRCALCHNKYTAEMAKKHNNANVIAMGGRILNIETAIDIINTFINTQYEGGRHQRRLDKIEKLVIE</sequence>
<dbReference type="NCBIfam" id="TIGR00689">
    <property type="entry name" value="rpiB_lacA_lacB"/>
    <property type="match status" value="1"/>
</dbReference>
<dbReference type="SUPFAM" id="SSF89623">
    <property type="entry name" value="Ribose/Galactose isomerase RpiB/AlsB"/>
    <property type="match status" value="1"/>
</dbReference>
<organism evidence="2">
    <name type="scientific">marine metagenome</name>
    <dbReference type="NCBI Taxonomy" id="408172"/>
    <lineage>
        <taxon>unclassified sequences</taxon>
        <taxon>metagenomes</taxon>
        <taxon>ecological metagenomes</taxon>
    </lineage>
</organism>
<dbReference type="PIRSF" id="PIRSF005384">
    <property type="entry name" value="RpiB_LacA_B"/>
    <property type="match status" value="1"/>
</dbReference>
<dbReference type="AlphaFoldDB" id="A0A381TG41"/>
<dbReference type="InterPro" id="IPR036569">
    <property type="entry name" value="RpiB_LacA_LacB_sf"/>
</dbReference>
<dbReference type="InterPro" id="IPR004785">
    <property type="entry name" value="RpiB"/>
</dbReference>
<keyword evidence="1" id="KW-0413">Isomerase</keyword>
<protein>
    <recommendedName>
        <fullName evidence="3">Ribose 5-phosphate isomerase B</fullName>
    </recommendedName>
</protein>
<evidence type="ECO:0000256" key="1">
    <source>
        <dbReference type="ARBA" id="ARBA00023235"/>
    </source>
</evidence>
<dbReference type="EMBL" id="UINC01004462">
    <property type="protein sequence ID" value="SVA14508.1"/>
    <property type="molecule type" value="Genomic_DNA"/>
</dbReference>
<dbReference type="PANTHER" id="PTHR30345:SF0">
    <property type="entry name" value="DNA DAMAGE-REPAIR_TOLERATION PROTEIN DRT102"/>
    <property type="match status" value="1"/>
</dbReference>
<dbReference type="InterPro" id="IPR003500">
    <property type="entry name" value="RpiB_LacA_LacB"/>
</dbReference>